<evidence type="ECO:0000256" key="1">
    <source>
        <dbReference type="SAM" id="Coils"/>
    </source>
</evidence>
<feature type="coiled-coil region" evidence="1">
    <location>
        <begin position="90"/>
        <end position="122"/>
    </location>
</feature>
<dbReference type="AlphaFoldDB" id="A0A836Z0T0"/>
<keyword evidence="1" id="KW-0175">Coiled coil</keyword>
<evidence type="ECO:0000313" key="2">
    <source>
        <dbReference type="EMBL" id="KDB48188.1"/>
    </source>
</evidence>
<comment type="caution">
    <text evidence="2">The sequence shown here is derived from an EMBL/GenBank/DDBJ whole genome shotgun (WGS) entry which is preliminary data.</text>
</comment>
<evidence type="ECO:0000313" key="3">
    <source>
        <dbReference type="Proteomes" id="UP000027036"/>
    </source>
</evidence>
<proteinExistence type="predicted"/>
<name>A0A836Z0T0_GLAPU</name>
<dbReference type="Proteomes" id="UP000027036">
    <property type="component" value="Unassembled WGS sequence"/>
</dbReference>
<dbReference type="RefSeq" id="WP_035523094.1">
    <property type="nucleotide sequence ID" value="NZ_JDSO01000048.1"/>
</dbReference>
<accession>A0A836Z0T0</accession>
<protein>
    <submittedName>
        <fullName evidence="2">Uncharacterized protein</fullName>
    </submittedName>
</protein>
<gene>
    <name evidence="2" type="ORF">HPS10_04700</name>
</gene>
<reference evidence="2 3" key="1">
    <citation type="submission" date="2014-02" db="EMBL/GenBank/DDBJ databases">
        <title>Comparative genomics of Haemophilus parasuis isolated from pig lungs.</title>
        <authorList>
            <person name="Kittichotirat W."/>
            <person name="Bumgarner R.E."/>
            <person name="Lawrence P."/>
        </authorList>
    </citation>
    <scope>NUCLEOTIDE SEQUENCE [LARGE SCALE GENOMIC DNA]</scope>
    <source>
        <strain evidence="2 3">HPS10</strain>
    </source>
</reference>
<sequence>MDIKCINYLENHYFFNDNSHTMDAHIFNKCEYEILLIIREIAAELGVKDIITLEILPLEDGGLVRWLKARSYSDIIATLTLIVAIIPIVLSQFPSELEKLEVEKAKLEIQLLKKQLSDLDEKIKEQPEVDVVEKVTELVESSSQYIMQNPLIRKRISNYYKSLVDYEKITKVSYISYDKNKYPINSPKFVHKDNFLSFIFEAKEILDIDENARIHIYSPSLVKGKHKWKGYYEKAGIVIDFSMLDKDFKKSVENGEVDFRNGSMIDGVLQTKIKFDEFDNEVSRTYSIITVLNKIDGNVFIETKQGKKYREHKKFLENQGTFDFL</sequence>
<dbReference type="EMBL" id="JDSO01000048">
    <property type="protein sequence ID" value="KDB48188.1"/>
    <property type="molecule type" value="Genomic_DNA"/>
</dbReference>
<organism evidence="2 3">
    <name type="scientific">Glaesserella parasuis HPS10</name>
    <dbReference type="NCBI Taxonomy" id="1450514"/>
    <lineage>
        <taxon>Bacteria</taxon>
        <taxon>Pseudomonadati</taxon>
        <taxon>Pseudomonadota</taxon>
        <taxon>Gammaproteobacteria</taxon>
        <taxon>Pasteurellales</taxon>
        <taxon>Pasteurellaceae</taxon>
        <taxon>Glaesserella</taxon>
    </lineage>
</organism>